<protein>
    <submittedName>
        <fullName evidence="2">Uncharacterized protein</fullName>
    </submittedName>
</protein>
<sequence length="69" mass="7688">ASCKSAFQSARSIRADELATYQKDESPRLGDLASLTANQKRLQELLATQERRIGNAAEERREPIGAENR</sequence>
<keyword evidence="1" id="KW-0175">Coiled coil</keyword>
<feature type="non-terminal residue" evidence="2">
    <location>
        <position position="1"/>
    </location>
</feature>
<dbReference type="Proteomes" id="UP001642464">
    <property type="component" value="Unassembled WGS sequence"/>
</dbReference>
<feature type="non-terminal residue" evidence="2">
    <location>
        <position position="69"/>
    </location>
</feature>
<feature type="coiled-coil region" evidence="1">
    <location>
        <begin position="32"/>
        <end position="59"/>
    </location>
</feature>
<comment type="caution">
    <text evidence="2">The sequence shown here is derived from an EMBL/GenBank/DDBJ whole genome shotgun (WGS) entry which is preliminary data.</text>
</comment>
<evidence type="ECO:0000313" key="3">
    <source>
        <dbReference type="Proteomes" id="UP001642464"/>
    </source>
</evidence>
<keyword evidence="3" id="KW-1185">Reference proteome</keyword>
<accession>A0ABP0JAQ2</accession>
<proteinExistence type="predicted"/>
<gene>
    <name evidence="2" type="ORF">SCF082_LOCUS11096</name>
</gene>
<organism evidence="2 3">
    <name type="scientific">Durusdinium trenchii</name>
    <dbReference type="NCBI Taxonomy" id="1381693"/>
    <lineage>
        <taxon>Eukaryota</taxon>
        <taxon>Sar</taxon>
        <taxon>Alveolata</taxon>
        <taxon>Dinophyceae</taxon>
        <taxon>Suessiales</taxon>
        <taxon>Symbiodiniaceae</taxon>
        <taxon>Durusdinium</taxon>
    </lineage>
</organism>
<name>A0ABP0JAQ2_9DINO</name>
<evidence type="ECO:0000313" key="2">
    <source>
        <dbReference type="EMBL" id="CAK9011447.1"/>
    </source>
</evidence>
<dbReference type="EMBL" id="CAXAMM010006553">
    <property type="protein sequence ID" value="CAK9011447.1"/>
    <property type="molecule type" value="Genomic_DNA"/>
</dbReference>
<reference evidence="2 3" key="1">
    <citation type="submission" date="2024-02" db="EMBL/GenBank/DDBJ databases">
        <authorList>
            <person name="Chen Y."/>
            <person name="Shah S."/>
            <person name="Dougan E. K."/>
            <person name="Thang M."/>
            <person name="Chan C."/>
        </authorList>
    </citation>
    <scope>NUCLEOTIDE SEQUENCE [LARGE SCALE GENOMIC DNA]</scope>
</reference>
<evidence type="ECO:0000256" key="1">
    <source>
        <dbReference type="SAM" id="Coils"/>
    </source>
</evidence>